<accession>A0A151MXB4</accession>
<proteinExistence type="predicted"/>
<comment type="caution">
    <text evidence="3">The sequence shown here is derived from an EMBL/GenBank/DDBJ whole genome shotgun (WGS) entry which is preliminary data.</text>
</comment>
<keyword evidence="1" id="KW-0433">Leucine-rich repeat</keyword>
<dbReference type="STRING" id="8496.A0A151MXB4"/>
<gene>
    <name evidence="3" type="primary">CD180-1</name>
    <name evidence="3" type="ORF">Y1Q_0009970</name>
</gene>
<protein>
    <submittedName>
        <fullName evidence="3">CD180 antigen isoform B</fullName>
    </submittedName>
</protein>
<dbReference type="PANTHER" id="PTHR45712">
    <property type="entry name" value="AGAP008170-PA"/>
    <property type="match status" value="1"/>
</dbReference>
<dbReference type="InterPro" id="IPR050333">
    <property type="entry name" value="SLRP"/>
</dbReference>
<dbReference type="SMART" id="SM00369">
    <property type="entry name" value="LRR_TYP"/>
    <property type="match status" value="5"/>
</dbReference>
<dbReference type="GO" id="GO:0005615">
    <property type="term" value="C:extracellular space"/>
    <property type="evidence" value="ECO:0007669"/>
    <property type="project" value="TreeGrafter"/>
</dbReference>
<dbReference type="Pfam" id="PF13855">
    <property type="entry name" value="LRR_8"/>
    <property type="match status" value="1"/>
</dbReference>
<dbReference type="InterPro" id="IPR032675">
    <property type="entry name" value="LRR_dom_sf"/>
</dbReference>
<dbReference type="EMBL" id="AKHW03004724">
    <property type="protein sequence ID" value="KYO29201.1"/>
    <property type="molecule type" value="Genomic_DNA"/>
</dbReference>
<dbReference type="Proteomes" id="UP000050525">
    <property type="component" value="Unassembled WGS sequence"/>
</dbReference>
<dbReference type="Gene3D" id="3.80.10.10">
    <property type="entry name" value="Ribonuclease Inhibitor"/>
    <property type="match status" value="1"/>
</dbReference>
<evidence type="ECO:0000256" key="2">
    <source>
        <dbReference type="ARBA" id="ARBA00022737"/>
    </source>
</evidence>
<keyword evidence="2" id="KW-0677">Repeat</keyword>
<evidence type="ECO:0000256" key="1">
    <source>
        <dbReference type="ARBA" id="ARBA00022614"/>
    </source>
</evidence>
<dbReference type="SUPFAM" id="SSF52058">
    <property type="entry name" value="L domain-like"/>
    <property type="match status" value="1"/>
</dbReference>
<dbReference type="InterPro" id="IPR003591">
    <property type="entry name" value="Leu-rich_rpt_typical-subtyp"/>
</dbReference>
<dbReference type="PANTHER" id="PTHR45712:SF22">
    <property type="entry name" value="INSULIN-LIKE GROWTH FACTOR-BINDING PROTEIN COMPLEX ACID LABILE SUBUNIT"/>
    <property type="match status" value="1"/>
</dbReference>
<dbReference type="AlphaFoldDB" id="A0A151MXB4"/>
<evidence type="ECO:0000313" key="3">
    <source>
        <dbReference type="EMBL" id="KYO29201.1"/>
    </source>
</evidence>
<dbReference type="InterPro" id="IPR001611">
    <property type="entry name" value="Leu-rich_rpt"/>
</dbReference>
<sequence length="378" mass="42540">MGFFSVSCEVSQPVDGMCTEVTANKNYSCEGLGLTEIPETLPATTENLDFSFNLLSSLQNTTFNMLKYLEYLDLTRCQINWVYEGAFQSNTRLNTIVLTGNLLMFLSDAAFVGPKSLKHLILTQTGLSTLSFIPMKNLHNLETFTLGSNHISSLQLPLNFPTRNLKHLDFQMNNIKRIMTKDVAILQQSHNLTLILKGNDMTYIEDGAFQSTFFYSVDFGGCIDISVVLSGMQGSQTHILKLETFEDVEDGLPTSPAMLQGLCNISVKDVNLQKRHFQYLSSTTFQCLTKLQSLDLTYTYLKALPPNMTVMNTLKELILRADPEGVQCYGHIPFQTMLQGNFFKSLKQGVCNSSNNINNFLPQLALDRENNTKQTWLF</sequence>
<keyword evidence="4" id="KW-1185">Reference proteome</keyword>
<reference evidence="3 4" key="1">
    <citation type="journal article" date="2012" name="Genome Biol.">
        <title>Sequencing three crocodilian genomes to illuminate the evolution of archosaurs and amniotes.</title>
        <authorList>
            <person name="St John J.A."/>
            <person name="Braun E.L."/>
            <person name="Isberg S.R."/>
            <person name="Miles L.G."/>
            <person name="Chong A.Y."/>
            <person name="Gongora J."/>
            <person name="Dalzell P."/>
            <person name="Moran C."/>
            <person name="Bed'hom B."/>
            <person name="Abzhanov A."/>
            <person name="Burgess S.C."/>
            <person name="Cooksey A.M."/>
            <person name="Castoe T.A."/>
            <person name="Crawford N.G."/>
            <person name="Densmore L.D."/>
            <person name="Drew J.C."/>
            <person name="Edwards S.V."/>
            <person name="Faircloth B.C."/>
            <person name="Fujita M.K."/>
            <person name="Greenwold M.J."/>
            <person name="Hoffmann F.G."/>
            <person name="Howard J.M."/>
            <person name="Iguchi T."/>
            <person name="Janes D.E."/>
            <person name="Khan S.Y."/>
            <person name="Kohno S."/>
            <person name="de Koning A.J."/>
            <person name="Lance S.L."/>
            <person name="McCarthy F.M."/>
            <person name="McCormack J.E."/>
            <person name="Merchant M.E."/>
            <person name="Peterson D.G."/>
            <person name="Pollock D.D."/>
            <person name="Pourmand N."/>
            <person name="Raney B.J."/>
            <person name="Roessler K.A."/>
            <person name="Sanford J.R."/>
            <person name="Sawyer R.H."/>
            <person name="Schmidt C.J."/>
            <person name="Triplett E.W."/>
            <person name="Tuberville T.D."/>
            <person name="Venegas-Anaya M."/>
            <person name="Howard J.T."/>
            <person name="Jarvis E.D."/>
            <person name="Guillette L.J.Jr."/>
            <person name="Glenn T.C."/>
            <person name="Green R.E."/>
            <person name="Ray D.A."/>
        </authorList>
    </citation>
    <scope>NUCLEOTIDE SEQUENCE [LARGE SCALE GENOMIC DNA]</scope>
    <source>
        <strain evidence="3">KSC_2009_1</strain>
    </source>
</reference>
<evidence type="ECO:0000313" key="4">
    <source>
        <dbReference type="Proteomes" id="UP000050525"/>
    </source>
</evidence>
<organism evidence="3 4">
    <name type="scientific">Alligator mississippiensis</name>
    <name type="common">American alligator</name>
    <dbReference type="NCBI Taxonomy" id="8496"/>
    <lineage>
        <taxon>Eukaryota</taxon>
        <taxon>Metazoa</taxon>
        <taxon>Chordata</taxon>
        <taxon>Craniata</taxon>
        <taxon>Vertebrata</taxon>
        <taxon>Euteleostomi</taxon>
        <taxon>Archelosauria</taxon>
        <taxon>Archosauria</taxon>
        <taxon>Crocodylia</taxon>
        <taxon>Alligatoridae</taxon>
        <taxon>Alligatorinae</taxon>
        <taxon>Alligator</taxon>
    </lineage>
</organism>
<name>A0A151MXB4_ALLMI</name>